<dbReference type="InterPro" id="IPR036291">
    <property type="entry name" value="NAD(P)-bd_dom_sf"/>
</dbReference>
<accession>A0A9P4KCA1</accession>
<dbReference type="Proteomes" id="UP000800093">
    <property type="component" value="Unassembled WGS sequence"/>
</dbReference>
<keyword evidence="3" id="KW-1185">Reference proteome</keyword>
<proteinExistence type="predicted"/>
<name>A0A9P4KCA1_9PLEO</name>
<evidence type="ECO:0000313" key="2">
    <source>
        <dbReference type="EMBL" id="KAF2266056.1"/>
    </source>
</evidence>
<dbReference type="Pfam" id="PF01370">
    <property type="entry name" value="Epimerase"/>
    <property type="match status" value="1"/>
</dbReference>
<evidence type="ECO:0000313" key="3">
    <source>
        <dbReference type="Proteomes" id="UP000800093"/>
    </source>
</evidence>
<dbReference type="OrthoDB" id="16464at2759"/>
<sequence>MADQSSPANGGGEKPAILIIGGLGYTGRYLARYLHQNNLTSDIRLVDKHLPELAWLAPEFKEACSKERFMQADASREQALQRVFDRDGGKQFDFVFNCGGETRYSQEDEVYKMRSYGLSMAVGKEAAKRGVKCYVEISTGMVYKPDSVPRKETDKLKPWSKLAKWKLTAEEDLAKVEGLNLLVFRTAHVYGPYTSKFLATALCMARTYQALGEQMKWLWKEDLQQNTVHVEDVVRALWTGAQWYVNGSPPRRPAPTFNLVDHGSTSQGHMAKLMHDTFNIETGFHGTLISTYARLNLDHVVDDVNDDLLDPWAELQTNAGISQSTPLSPFMEKELLKDTDLSLDGSLFEQTTGFQYEHPQLTQEEIEKVLESYRTMGWWPGVSVTLNRT</sequence>
<dbReference type="EMBL" id="ML986601">
    <property type="protein sequence ID" value="KAF2266056.1"/>
    <property type="molecule type" value="Genomic_DNA"/>
</dbReference>
<feature type="domain" description="NAD-dependent epimerase/dehydratase" evidence="1">
    <location>
        <begin position="17"/>
        <end position="251"/>
    </location>
</feature>
<dbReference type="SUPFAM" id="SSF51735">
    <property type="entry name" value="NAD(P)-binding Rossmann-fold domains"/>
    <property type="match status" value="1"/>
</dbReference>
<evidence type="ECO:0000259" key="1">
    <source>
        <dbReference type="Pfam" id="PF01370"/>
    </source>
</evidence>
<gene>
    <name evidence="2" type="ORF">CC78DRAFT_459971</name>
</gene>
<protein>
    <submittedName>
        <fullName evidence="2">NAD(P)-binding protein</fullName>
    </submittedName>
</protein>
<organism evidence="2 3">
    <name type="scientific">Lojkania enalia</name>
    <dbReference type="NCBI Taxonomy" id="147567"/>
    <lineage>
        <taxon>Eukaryota</taxon>
        <taxon>Fungi</taxon>
        <taxon>Dikarya</taxon>
        <taxon>Ascomycota</taxon>
        <taxon>Pezizomycotina</taxon>
        <taxon>Dothideomycetes</taxon>
        <taxon>Pleosporomycetidae</taxon>
        <taxon>Pleosporales</taxon>
        <taxon>Pleosporales incertae sedis</taxon>
        <taxon>Lojkania</taxon>
    </lineage>
</organism>
<dbReference type="PANTHER" id="PTHR43245:SF11">
    <property type="entry name" value="LD23561P"/>
    <property type="match status" value="1"/>
</dbReference>
<dbReference type="InterPro" id="IPR050177">
    <property type="entry name" value="Lipid_A_modif_metabolic_enz"/>
</dbReference>
<dbReference type="InterPro" id="IPR001509">
    <property type="entry name" value="Epimerase_deHydtase"/>
</dbReference>
<dbReference type="AlphaFoldDB" id="A0A9P4KCA1"/>
<comment type="caution">
    <text evidence="2">The sequence shown here is derived from an EMBL/GenBank/DDBJ whole genome shotgun (WGS) entry which is preliminary data.</text>
</comment>
<dbReference type="Gene3D" id="3.40.50.720">
    <property type="entry name" value="NAD(P)-binding Rossmann-like Domain"/>
    <property type="match status" value="1"/>
</dbReference>
<dbReference type="PANTHER" id="PTHR43245">
    <property type="entry name" value="BIFUNCTIONAL POLYMYXIN RESISTANCE PROTEIN ARNA"/>
    <property type="match status" value="1"/>
</dbReference>
<reference evidence="3" key="1">
    <citation type="journal article" date="2020" name="Stud. Mycol.">
        <title>101 Dothideomycetes genomes: A test case for predicting lifestyles and emergence of pathogens.</title>
        <authorList>
            <person name="Haridas S."/>
            <person name="Albert R."/>
            <person name="Binder M."/>
            <person name="Bloem J."/>
            <person name="LaButti K."/>
            <person name="Salamov A."/>
            <person name="Andreopoulos B."/>
            <person name="Baker S."/>
            <person name="Barry K."/>
            <person name="Bills G."/>
            <person name="Bluhm B."/>
            <person name="Cannon C."/>
            <person name="Castanera R."/>
            <person name="Culley D."/>
            <person name="Daum C."/>
            <person name="Ezra D."/>
            <person name="Gonzalez J."/>
            <person name="Henrissat B."/>
            <person name="Kuo A."/>
            <person name="Liang C."/>
            <person name="Lipzen A."/>
            <person name="Lutzoni F."/>
            <person name="Magnuson J."/>
            <person name="Mondo S."/>
            <person name="Nolan M."/>
            <person name="Ohm R."/>
            <person name="Pangilinan J."/>
            <person name="Park H.-J."/>
            <person name="Ramirez L."/>
            <person name="Alfaro M."/>
            <person name="Sun H."/>
            <person name="Tritt A."/>
            <person name="Yoshinaga Y."/>
            <person name="Zwiers L.-H."/>
            <person name="Turgeon B."/>
            <person name="Goodwin S."/>
            <person name="Spatafora J."/>
            <person name="Crous P."/>
            <person name="Grigoriev I."/>
        </authorList>
    </citation>
    <scope>NUCLEOTIDE SEQUENCE [LARGE SCALE GENOMIC DNA]</scope>
    <source>
        <strain evidence="3">CBS 304.66</strain>
    </source>
</reference>